<reference evidence="2 3" key="1">
    <citation type="submission" date="2024-04" db="EMBL/GenBank/DDBJ databases">
        <title>Kosakonia calanthae sp. nov., a halophilic bacterium isolated from leaves of Calanthe tiplacata.</title>
        <authorList>
            <person name="Wu P."/>
        </authorList>
    </citation>
    <scope>NUCLEOTIDE SEQUENCE [LARGE SCALE GENOMIC DNA]</scope>
    <source>
        <strain evidence="2 3">BYX6</strain>
    </source>
</reference>
<protein>
    <submittedName>
        <fullName evidence="2">Uncharacterized protein</fullName>
    </submittedName>
</protein>
<accession>A0ABZ3B592</accession>
<feature type="transmembrane region" description="Helical" evidence="1">
    <location>
        <begin position="149"/>
        <end position="166"/>
    </location>
</feature>
<dbReference type="EMBL" id="CP151800">
    <property type="protein sequence ID" value="WZV98499.1"/>
    <property type="molecule type" value="Genomic_DNA"/>
</dbReference>
<proteinExistence type="predicted"/>
<name>A0ABZ3B592_9ENTR</name>
<organism evidence="2 3">
    <name type="scientific">Kosakonia calanthes</name>
    <dbReference type="NCBI Taxonomy" id="3139408"/>
    <lineage>
        <taxon>Bacteria</taxon>
        <taxon>Pseudomonadati</taxon>
        <taxon>Pseudomonadota</taxon>
        <taxon>Gammaproteobacteria</taxon>
        <taxon>Enterobacterales</taxon>
        <taxon>Enterobacteriaceae</taxon>
        <taxon>Kosakonia</taxon>
    </lineage>
</organism>
<evidence type="ECO:0000313" key="2">
    <source>
        <dbReference type="EMBL" id="WZV98499.1"/>
    </source>
</evidence>
<keyword evidence="1" id="KW-0472">Membrane</keyword>
<feature type="transmembrane region" description="Helical" evidence="1">
    <location>
        <begin position="57"/>
        <end position="79"/>
    </location>
</feature>
<feature type="transmembrane region" description="Helical" evidence="1">
    <location>
        <begin position="124"/>
        <end position="143"/>
    </location>
</feature>
<dbReference type="RefSeq" id="WP_342323102.1">
    <property type="nucleotide sequence ID" value="NZ_CP151800.1"/>
</dbReference>
<gene>
    <name evidence="2" type="ORF">AAEY27_00950</name>
</gene>
<sequence>MSFSSWLAGHVFCDLLQHGREIEPAIARKDASLLTHSTPELERYFDKPPAELPRQNAFPVAIVLLLFLVAFVLNLLTVLRLFSALTPPMHALLFFAPSLVMLLSIITASFFLARGYSLGIAGFYYLFTALMVLTVAQLVFNLLIHGGAAAPLLLAFAALLGCRRVLNGRGFVLFSLYCRTQRIAKVAREVRLRSRG</sequence>
<evidence type="ECO:0000256" key="1">
    <source>
        <dbReference type="SAM" id="Phobius"/>
    </source>
</evidence>
<keyword evidence="1" id="KW-0812">Transmembrane</keyword>
<evidence type="ECO:0000313" key="3">
    <source>
        <dbReference type="Proteomes" id="UP001466893"/>
    </source>
</evidence>
<keyword evidence="1" id="KW-1133">Transmembrane helix</keyword>
<feature type="transmembrane region" description="Helical" evidence="1">
    <location>
        <begin position="91"/>
        <end position="112"/>
    </location>
</feature>
<dbReference type="Proteomes" id="UP001466893">
    <property type="component" value="Chromosome"/>
</dbReference>
<keyword evidence="3" id="KW-1185">Reference proteome</keyword>